<dbReference type="RefSeq" id="WP_212659689.1">
    <property type="nucleotide sequence ID" value="NZ_JAGXTP010000003.1"/>
</dbReference>
<organism evidence="1 2">
    <name type="scientific">Devosia litorisediminis</name>
    <dbReference type="NCBI Taxonomy" id="2829817"/>
    <lineage>
        <taxon>Bacteria</taxon>
        <taxon>Pseudomonadati</taxon>
        <taxon>Pseudomonadota</taxon>
        <taxon>Alphaproteobacteria</taxon>
        <taxon>Hyphomicrobiales</taxon>
        <taxon>Devosiaceae</taxon>
        <taxon>Devosia</taxon>
    </lineage>
</organism>
<comment type="caution">
    <text evidence="1">The sequence shown here is derived from an EMBL/GenBank/DDBJ whole genome shotgun (WGS) entry which is preliminary data.</text>
</comment>
<keyword evidence="2" id="KW-1185">Reference proteome</keyword>
<name>A0A942ED45_9HYPH</name>
<protein>
    <submittedName>
        <fullName evidence="1">Uncharacterized protein</fullName>
    </submittedName>
</protein>
<sequence>MSNLVSMAVGVIGLAALGASAWVYAETQRDIRRVSTDIAQIRVSLELFGRQQGAGSSAASDDGALLDLSNRLAVLEAEQRMGGAATALSSLPGLPSATAETPTIATGGDCLPVGMRFMVSAGDVYPVCGTSGTVGIAAVDDGYITLSDGTIIARGGTVGLPNTQCMLGVVPSDGGGVSDYAEIRVVC</sequence>
<dbReference type="Proteomes" id="UP000678281">
    <property type="component" value="Unassembled WGS sequence"/>
</dbReference>
<accession>A0A942ED45</accession>
<evidence type="ECO:0000313" key="2">
    <source>
        <dbReference type="Proteomes" id="UP000678281"/>
    </source>
</evidence>
<dbReference type="EMBL" id="JAGXTP010000003">
    <property type="protein sequence ID" value="MBS3850047.1"/>
    <property type="molecule type" value="Genomic_DNA"/>
</dbReference>
<gene>
    <name evidence="1" type="ORF">KD146_15200</name>
</gene>
<dbReference type="AlphaFoldDB" id="A0A942ED45"/>
<evidence type="ECO:0000313" key="1">
    <source>
        <dbReference type="EMBL" id="MBS3850047.1"/>
    </source>
</evidence>
<reference evidence="1" key="1">
    <citation type="submission" date="2021-04" db="EMBL/GenBank/DDBJ databases">
        <title>Devosia litorisediminis sp. nov., isolated from a sand dune.</title>
        <authorList>
            <person name="Park S."/>
            <person name="Yoon J.-H."/>
        </authorList>
    </citation>
    <scope>NUCLEOTIDE SEQUENCE</scope>
    <source>
        <strain evidence="1">BSSL-BM10</strain>
    </source>
</reference>
<proteinExistence type="predicted"/>